<reference evidence="1" key="1">
    <citation type="submission" date="2012-11" db="EMBL/GenBank/DDBJ databases">
        <title>Permanent draft genomes of Rhodopirellula europaea strain SH398 and 6C.</title>
        <authorList>
            <person name="Richter M."/>
            <person name="Richter-Heitmann T."/>
            <person name="Frank C."/>
            <person name="Harder J."/>
            <person name="Glockner F.O."/>
        </authorList>
    </citation>
    <scope>NUCLEOTIDE SEQUENCE</scope>
    <source>
        <strain evidence="1">6C</strain>
    </source>
</reference>
<reference evidence="1" key="2">
    <citation type="journal article" date="2013" name="Mar. Genomics">
        <title>Expression of sulfatases in Rhodopirellula baltica and the diversity of sulfatases in the genus Rhodopirellula.</title>
        <authorList>
            <person name="Wegner C.E."/>
            <person name="Richter-Heitmann T."/>
            <person name="Klindworth A."/>
            <person name="Klockow C."/>
            <person name="Richter M."/>
            <person name="Achstetter T."/>
            <person name="Glockner F.O."/>
            <person name="Harder J."/>
        </authorList>
    </citation>
    <scope>NUCLEOTIDE SEQUENCE [LARGE SCALE GENOMIC DNA]</scope>
    <source>
        <strain evidence="1">6C</strain>
    </source>
</reference>
<accession>M2AVY3</accession>
<keyword evidence="2" id="KW-1185">Reference proteome</keyword>
<name>M2AVY3_9BACT</name>
<proteinExistence type="predicted"/>
<gene>
    <name evidence="1" type="ORF">RE6C_05077</name>
</gene>
<protein>
    <submittedName>
        <fullName evidence="1">Uncharacterized protein</fullName>
    </submittedName>
</protein>
<dbReference type="AlphaFoldDB" id="M2AVY3"/>
<evidence type="ECO:0000313" key="1">
    <source>
        <dbReference type="EMBL" id="EMB14159.1"/>
    </source>
</evidence>
<dbReference type="EMBL" id="ANMO01000228">
    <property type="protein sequence ID" value="EMB14159.1"/>
    <property type="molecule type" value="Genomic_DNA"/>
</dbReference>
<dbReference type="PATRIC" id="fig|1263867.3.peg.5437"/>
<organism evidence="1 2">
    <name type="scientific">Rhodopirellula europaea 6C</name>
    <dbReference type="NCBI Taxonomy" id="1263867"/>
    <lineage>
        <taxon>Bacteria</taxon>
        <taxon>Pseudomonadati</taxon>
        <taxon>Planctomycetota</taxon>
        <taxon>Planctomycetia</taxon>
        <taxon>Pirellulales</taxon>
        <taxon>Pirellulaceae</taxon>
        <taxon>Rhodopirellula</taxon>
    </lineage>
</organism>
<dbReference type="Proteomes" id="UP000011529">
    <property type="component" value="Unassembled WGS sequence"/>
</dbReference>
<evidence type="ECO:0000313" key="2">
    <source>
        <dbReference type="Proteomes" id="UP000011529"/>
    </source>
</evidence>
<sequence>MLNEARFLWSVSTGNSGVGNAVVRFEVEQSFHSPVALTGE</sequence>
<comment type="caution">
    <text evidence="1">The sequence shown here is derived from an EMBL/GenBank/DDBJ whole genome shotgun (WGS) entry which is preliminary data.</text>
</comment>